<dbReference type="InterPro" id="IPR023346">
    <property type="entry name" value="Lysozyme-like_dom_sf"/>
</dbReference>
<accession>A0A1G8W3T7</accession>
<comment type="similarity">
    <text evidence="1">Belongs to the transglycosylase Slt family.</text>
</comment>
<dbReference type="Pfam" id="PF01464">
    <property type="entry name" value="SLT"/>
    <property type="match status" value="1"/>
</dbReference>
<proteinExistence type="inferred from homology"/>
<sequence>MSAGTIRRSVLCRLLGRTLTLILLLPGVAGASLMDQAASRGRIEEIVDMLAEIYEVDPMLVMAVIEAESSFDQRAVSPKGAVGLMQVIPSTAERFGIERHRGQTMAQTLTDPFANILAGTLYLAYLNEKFEEDPELVLAAYNAGEGAVMKYQYQVPPYPETQHYVRKVMRRYSLLAGLDE</sequence>
<dbReference type="InterPro" id="IPR008258">
    <property type="entry name" value="Transglycosylase_SLT_dom_1"/>
</dbReference>
<dbReference type="AlphaFoldDB" id="A0A1G8W3T7"/>
<evidence type="ECO:0000313" key="3">
    <source>
        <dbReference type="EMBL" id="SDJ72415.1"/>
    </source>
</evidence>
<dbReference type="Proteomes" id="UP000198706">
    <property type="component" value="Unassembled WGS sequence"/>
</dbReference>
<protein>
    <submittedName>
        <fullName evidence="3">Transglycosylase SLT domain-containing protein</fullName>
    </submittedName>
</protein>
<reference evidence="3 4" key="1">
    <citation type="submission" date="2016-10" db="EMBL/GenBank/DDBJ databases">
        <authorList>
            <person name="de Groot N.N."/>
        </authorList>
    </citation>
    <scope>NUCLEOTIDE SEQUENCE [LARGE SCALE GENOMIC DNA]</scope>
    <source>
        <strain evidence="3 4">JCM 21544</strain>
    </source>
</reference>
<gene>
    <name evidence="3" type="ORF">SAMN05216186_102442</name>
</gene>
<evidence type="ECO:0000313" key="4">
    <source>
        <dbReference type="Proteomes" id="UP000198706"/>
    </source>
</evidence>
<dbReference type="EMBL" id="FNFD01000002">
    <property type="protein sequence ID" value="SDJ72415.1"/>
    <property type="molecule type" value="Genomic_DNA"/>
</dbReference>
<dbReference type="Gene3D" id="1.10.530.10">
    <property type="match status" value="1"/>
</dbReference>
<evidence type="ECO:0000256" key="1">
    <source>
        <dbReference type="ARBA" id="ARBA00007734"/>
    </source>
</evidence>
<feature type="domain" description="Transglycosylase SLT" evidence="2">
    <location>
        <begin position="48"/>
        <end position="154"/>
    </location>
</feature>
<evidence type="ECO:0000259" key="2">
    <source>
        <dbReference type="Pfam" id="PF01464"/>
    </source>
</evidence>
<dbReference type="SUPFAM" id="SSF53955">
    <property type="entry name" value="Lysozyme-like"/>
    <property type="match status" value="1"/>
</dbReference>
<dbReference type="PANTHER" id="PTHR37423:SF2">
    <property type="entry name" value="MEMBRANE-BOUND LYTIC MUREIN TRANSGLYCOSYLASE C"/>
    <property type="match status" value="1"/>
</dbReference>
<organism evidence="3 4">
    <name type="scientific">Pseudomonas indica</name>
    <dbReference type="NCBI Taxonomy" id="137658"/>
    <lineage>
        <taxon>Bacteria</taxon>
        <taxon>Pseudomonadati</taxon>
        <taxon>Pseudomonadota</taxon>
        <taxon>Gammaproteobacteria</taxon>
        <taxon>Pseudomonadales</taxon>
        <taxon>Pseudomonadaceae</taxon>
        <taxon>Pseudomonas</taxon>
    </lineage>
</organism>
<keyword evidence="4" id="KW-1185">Reference proteome</keyword>
<dbReference type="PANTHER" id="PTHR37423">
    <property type="entry name" value="SOLUBLE LYTIC MUREIN TRANSGLYCOSYLASE-RELATED"/>
    <property type="match status" value="1"/>
</dbReference>
<name>A0A1G8W3T7_9PSED</name>
<dbReference type="CDD" id="cd16896">
    <property type="entry name" value="LT_Slt70-like"/>
    <property type="match status" value="1"/>
</dbReference>
<dbReference type="STRING" id="137658.SAMN05216186_102442"/>